<dbReference type="EMBL" id="JAHUTI010021060">
    <property type="protein sequence ID" value="MED6239227.1"/>
    <property type="molecule type" value="Genomic_DNA"/>
</dbReference>
<accession>A0ABU7ALX8</accession>
<comment type="caution">
    <text evidence="3">The sequence shown here is derived from an EMBL/GenBank/DDBJ whole genome shotgun (WGS) entry which is preliminary data.</text>
</comment>
<protein>
    <recommendedName>
        <fullName evidence="2">RRM domain-containing protein</fullName>
    </recommendedName>
</protein>
<dbReference type="InterPro" id="IPR035979">
    <property type="entry name" value="RBD_domain_sf"/>
</dbReference>
<evidence type="ECO:0000313" key="3">
    <source>
        <dbReference type="EMBL" id="MED6239227.1"/>
    </source>
</evidence>
<dbReference type="SMART" id="SM00360">
    <property type="entry name" value="RRM"/>
    <property type="match status" value="1"/>
</dbReference>
<gene>
    <name evidence="3" type="ORF">ATANTOWER_003646</name>
</gene>
<name>A0ABU7ALX8_9TELE</name>
<dbReference type="InterPro" id="IPR012677">
    <property type="entry name" value="Nucleotide-bd_a/b_plait_sf"/>
</dbReference>
<feature type="domain" description="RRM" evidence="2">
    <location>
        <begin position="36"/>
        <end position="92"/>
    </location>
</feature>
<dbReference type="Gene3D" id="3.30.70.330">
    <property type="match status" value="1"/>
</dbReference>
<dbReference type="InterPro" id="IPR000504">
    <property type="entry name" value="RRM_dom"/>
</dbReference>
<sequence length="118" mass="13524">MDSNKENIEAAPKNRVFISLPKKYMAGLSQRYALDHGLFITELDPNIREKYLISYFKEWGQITKCKIKNNFNSSKNCLADVWFSTEEEADRAHWAGPHCIGGTESNVSRIVSPKIQDE</sequence>
<evidence type="ECO:0000313" key="4">
    <source>
        <dbReference type="Proteomes" id="UP001345963"/>
    </source>
</evidence>
<dbReference type="Pfam" id="PF00076">
    <property type="entry name" value="RRM_1"/>
    <property type="match status" value="1"/>
</dbReference>
<evidence type="ECO:0000259" key="2">
    <source>
        <dbReference type="PROSITE" id="PS50102"/>
    </source>
</evidence>
<dbReference type="SUPFAM" id="SSF54928">
    <property type="entry name" value="RNA-binding domain, RBD"/>
    <property type="match status" value="1"/>
</dbReference>
<evidence type="ECO:0000256" key="1">
    <source>
        <dbReference type="PROSITE-ProRule" id="PRU00176"/>
    </source>
</evidence>
<organism evidence="3 4">
    <name type="scientific">Ataeniobius toweri</name>
    <dbReference type="NCBI Taxonomy" id="208326"/>
    <lineage>
        <taxon>Eukaryota</taxon>
        <taxon>Metazoa</taxon>
        <taxon>Chordata</taxon>
        <taxon>Craniata</taxon>
        <taxon>Vertebrata</taxon>
        <taxon>Euteleostomi</taxon>
        <taxon>Actinopterygii</taxon>
        <taxon>Neopterygii</taxon>
        <taxon>Teleostei</taxon>
        <taxon>Neoteleostei</taxon>
        <taxon>Acanthomorphata</taxon>
        <taxon>Ovalentaria</taxon>
        <taxon>Atherinomorphae</taxon>
        <taxon>Cyprinodontiformes</taxon>
        <taxon>Goodeidae</taxon>
        <taxon>Ataeniobius</taxon>
    </lineage>
</organism>
<keyword evidence="1" id="KW-0694">RNA-binding</keyword>
<reference evidence="3 4" key="1">
    <citation type="submission" date="2021-07" db="EMBL/GenBank/DDBJ databases">
        <authorList>
            <person name="Palmer J.M."/>
        </authorList>
    </citation>
    <scope>NUCLEOTIDE SEQUENCE [LARGE SCALE GENOMIC DNA]</scope>
    <source>
        <strain evidence="3 4">AT_MEX2019</strain>
        <tissue evidence="3">Muscle</tissue>
    </source>
</reference>
<dbReference type="Proteomes" id="UP001345963">
    <property type="component" value="Unassembled WGS sequence"/>
</dbReference>
<keyword evidence="4" id="KW-1185">Reference proteome</keyword>
<proteinExistence type="predicted"/>
<dbReference type="PROSITE" id="PS50102">
    <property type="entry name" value="RRM"/>
    <property type="match status" value="1"/>
</dbReference>